<reference evidence="1" key="1">
    <citation type="submission" date="2020-12" db="EMBL/GenBank/DDBJ databases">
        <title>Bacterial novel species Mucilaginibacter sp. SD-g isolated from soil.</title>
        <authorList>
            <person name="Jung H.-Y."/>
        </authorList>
    </citation>
    <scope>NUCLEOTIDE SEQUENCE</scope>
    <source>
        <strain evidence="1">SD-g</strain>
    </source>
</reference>
<dbReference type="RefSeq" id="WP_200065692.1">
    <property type="nucleotide sequence ID" value="NZ_JAEHFW010000001.1"/>
</dbReference>
<comment type="caution">
    <text evidence="1">The sequence shown here is derived from an EMBL/GenBank/DDBJ whole genome shotgun (WGS) entry which is preliminary data.</text>
</comment>
<evidence type="ECO:0000313" key="2">
    <source>
        <dbReference type="Proteomes" id="UP000613193"/>
    </source>
</evidence>
<dbReference type="SUPFAM" id="SSF48208">
    <property type="entry name" value="Six-hairpin glycosidases"/>
    <property type="match status" value="1"/>
</dbReference>
<dbReference type="AlphaFoldDB" id="A0A934PUH6"/>
<name>A0A934PUH6_9SPHI</name>
<sequence>MSALSPWGAAVRELFHGQDLPSRFSREIAGYTFRLHHLNNAIWIAVTCPLGTQVILRPAYVPNGYLEIHRVLKDETGLTLTLRCHLGKYQVKIDFPDPQKPLIRYTTTLRPSAPLLLPFWPRDMVITGPDDSDRQAKGRVLVSQVGTRSGLQYITLDEPASGALLYFQNLTALNDYAGETETSLGNTVGGSWPELGFALPPTLKGKPIPAHQEIVLSDAYIAFSPNLPEDEPEQAKQFLTLLADVYLHLPRPETQYYAWPDMVDKGLHDLEFSHGCWSHGAGQDYLNAYVADYETPPELMVQMAVLMPLVDYYDWNQADLPAIRKIQNGLDAFYNKKLKTVVRFLPELANELSGEEEQLKPGVMDAWYLHHPLLNLGRMALRGDRQCKKLFLDSLDFTIKVARHFNYEWPVFYHMETLEVVKAETKPGKGGEKDVAGLYALVMLHAWQLTKQNKYLLEAKRAAKSLRDKGFDLFYQANNTAFGANAMLWLYKETKDRQYLDLAYVCLAGIFKNMQLWECKYGYAKHYPTFFAMFPLNDAPYTAAYEEQEVFAAFHNLLLYADGEDILPAVNILVPEFLKYVVNRAPFYYPPNLPREMLSDKVKTGQVDPKLWIAIEDIHDGWEQSGTVGQEVYGAGVAFGIIPRHYYRVPGEDFMVYVEYPTSGHQHRKGQLGFNVKGDERFSCRMRILKTSKKALPKLTVKSKAGKISGKKIKDGHLEYIITGNSFLQINWS</sequence>
<evidence type="ECO:0000313" key="1">
    <source>
        <dbReference type="EMBL" id="MBK0379258.1"/>
    </source>
</evidence>
<proteinExistence type="predicted"/>
<accession>A0A934PUH6</accession>
<keyword evidence="2" id="KW-1185">Reference proteome</keyword>
<dbReference type="InterPro" id="IPR008928">
    <property type="entry name" value="6-hairpin_glycosidase_sf"/>
</dbReference>
<protein>
    <submittedName>
        <fullName evidence="1">Uncharacterized protein</fullName>
    </submittedName>
</protein>
<dbReference type="EMBL" id="JAEHFW010000001">
    <property type="protein sequence ID" value="MBK0379258.1"/>
    <property type="molecule type" value="Genomic_DNA"/>
</dbReference>
<organism evidence="1 2">
    <name type="scientific">Mucilaginibacter segetis</name>
    <dbReference type="NCBI Taxonomy" id="2793071"/>
    <lineage>
        <taxon>Bacteria</taxon>
        <taxon>Pseudomonadati</taxon>
        <taxon>Bacteroidota</taxon>
        <taxon>Sphingobacteriia</taxon>
        <taxon>Sphingobacteriales</taxon>
        <taxon>Sphingobacteriaceae</taxon>
        <taxon>Mucilaginibacter</taxon>
    </lineage>
</organism>
<gene>
    <name evidence="1" type="ORF">I5M19_08075</name>
</gene>
<dbReference type="Proteomes" id="UP000613193">
    <property type="component" value="Unassembled WGS sequence"/>
</dbReference>
<dbReference type="GO" id="GO:0005975">
    <property type="term" value="P:carbohydrate metabolic process"/>
    <property type="evidence" value="ECO:0007669"/>
    <property type="project" value="InterPro"/>
</dbReference>